<protein>
    <submittedName>
        <fullName evidence="9">Sterol esterase tgl1</fullName>
    </submittedName>
</protein>
<keyword evidence="7" id="KW-0472">Membrane</keyword>
<dbReference type="EMBL" id="JANTQA010000008">
    <property type="protein sequence ID" value="KAJ3452665.1"/>
    <property type="molecule type" value="Genomic_DNA"/>
</dbReference>
<organism evidence="9 10">
    <name type="scientific">Anaeramoeba flamelloides</name>
    <dbReference type="NCBI Taxonomy" id="1746091"/>
    <lineage>
        <taxon>Eukaryota</taxon>
        <taxon>Metamonada</taxon>
        <taxon>Anaeramoebidae</taxon>
        <taxon>Anaeramoeba</taxon>
    </lineage>
</organism>
<dbReference type="GO" id="GO:0016787">
    <property type="term" value="F:hydrolase activity"/>
    <property type="evidence" value="ECO:0007669"/>
    <property type="project" value="UniProtKB-KW"/>
</dbReference>
<reference evidence="9" key="1">
    <citation type="submission" date="2022-08" db="EMBL/GenBank/DDBJ databases">
        <title>Novel sulphate-reducing endosymbionts in the free-living metamonad Anaeramoeba.</title>
        <authorList>
            <person name="Jerlstrom-Hultqvist J."/>
            <person name="Cepicka I."/>
            <person name="Gallot-Lavallee L."/>
            <person name="Salas-Leiva D."/>
            <person name="Curtis B.A."/>
            <person name="Zahonova K."/>
            <person name="Pipaliya S."/>
            <person name="Dacks J."/>
            <person name="Roger A.J."/>
        </authorList>
    </citation>
    <scope>NUCLEOTIDE SEQUENCE</scope>
    <source>
        <strain evidence="9">Busselton2</strain>
    </source>
</reference>
<evidence type="ECO:0000259" key="8">
    <source>
        <dbReference type="Pfam" id="PF04083"/>
    </source>
</evidence>
<dbReference type="Gene3D" id="3.40.50.1820">
    <property type="entry name" value="alpha/beta hydrolase"/>
    <property type="match status" value="1"/>
</dbReference>
<dbReference type="SUPFAM" id="SSF53474">
    <property type="entry name" value="alpha/beta-Hydrolases"/>
    <property type="match status" value="1"/>
</dbReference>
<evidence type="ECO:0000256" key="5">
    <source>
        <dbReference type="ARBA" id="ARBA00023098"/>
    </source>
</evidence>
<comment type="similarity">
    <text evidence="1">Belongs to the AB hydrolase superfamily. Lipase family.</text>
</comment>
<accession>A0AAV8AKM0</accession>
<evidence type="ECO:0000256" key="1">
    <source>
        <dbReference type="ARBA" id="ARBA00010701"/>
    </source>
</evidence>
<feature type="domain" description="Partial AB-hydrolase lipase" evidence="8">
    <location>
        <begin position="179"/>
        <end position="244"/>
    </location>
</feature>
<dbReference type="GO" id="GO:0016042">
    <property type="term" value="P:lipid catabolic process"/>
    <property type="evidence" value="ECO:0007669"/>
    <property type="project" value="UniProtKB-KW"/>
</dbReference>
<dbReference type="FunFam" id="3.40.50.1820:FF:000057">
    <property type="entry name" value="Lipase"/>
    <property type="match status" value="1"/>
</dbReference>
<keyword evidence="7" id="KW-1133">Transmembrane helix</keyword>
<keyword evidence="5" id="KW-0443">Lipid metabolism</keyword>
<keyword evidence="2" id="KW-0732">Signal</keyword>
<keyword evidence="3" id="KW-0378">Hydrolase</keyword>
<keyword evidence="6" id="KW-0325">Glycoprotein</keyword>
<evidence type="ECO:0000256" key="6">
    <source>
        <dbReference type="ARBA" id="ARBA00023180"/>
    </source>
</evidence>
<evidence type="ECO:0000313" key="9">
    <source>
        <dbReference type="EMBL" id="KAJ3452665.1"/>
    </source>
</evidence>
<sequence>MIKFPSENTVTPTILLIRRIYTILLNSDLAFFIFSTLALVMRLLFSFVLALLQAIRYSVKLCRFALNFVISNLKKMIVNLLDFYLNHFSDFNTNKTQSFKKSFSESNLAYLSKQDKNKNKNKNKDQVKIKNSKSVNDFLQSNQEKTTKKRKATTKFTRLVSKISVSFKKKTRAPSGKVEDLVLSRGYPLVEYTVETQDGFYLKLFRIPYGKKENENQKIQKNNQNKPVIFFQHGIMSSASFFLIGDTIAYKLSDMGYDCWFGNTRGNEYSNKHRSLSRNDPKYWDHTFDDLVEQDFPAMVNFILEKTKQETFTYIAFSQGTAQGFAAFSVFPELCRKCNLFVAFAPTAHIRFIDTILLDLLTSLPIRYFQMLVGKDAVFRKLLPIAQEIVGLKGFRYVIEFCMTFLFGWHNRNLNKEWMPEYSQTLYSTMSSKIILHWMQQLRKQTFDRYDFEDEKKNLVKYGQKTPPEYDLSKINCPMALYSGGADSLSNIEVVAKKKLNPKYVIEDRRTPDFEHLDSVWGINLDKHIFPGVFKYMQKYNPINNTTKKIDKEKKVNC</sequence>
<keyword evidence="7" id="KW-0812">Transmembrane</keyword>
<dbReference type="AlphaFoldDB" id="A0AAV8AKM0"/>
<dbReference type="Pfam" id="PF04083">
    <property type="entry name" value="Abhydro_lipase"/>
    <property type="match status" value="1"/>
</dbReference>
<proteinExistence type="inferred from homology"/>
<evidence type="ECO:0000256" key="2">
    <source>
        <dbReference type="ARBA" id="ARBA00022729"/>
    </source>
</evidence>
<dbReference type="Proteomes" id="UP001146793">
    <property type="component" value="Unassembled WGS sequence"/>
</dbReference>
<evidence type="ECO:0000256" key="4">
    <source>
        <dbReference type="ARBA" id="ARBA00022963"/>
    </source>
</evidence>
<comment type="caution">
    <text evidence="9">The sequence shown here is derived from an EMBL/GenBank/DDBJ whole genome shotgun (WGS) entry which is preliminary data.</text>
</comment>
<dbReference type="PANTHER" id="PTHR11005">
    <property type="entry name" value="LYSOSOMAL ACID LIPASE-RELATED"/>
    <property type="match status" value="1"/>
</dbReference>
<feature type="transmembrane region" description="Helical" evidence="7">
    <location>
        <begin position="29"/>
        <end position="52"/>
    </location>
</feature>
<name>A0AAV8AKM0_9EUKA</name>
<keyword evidence="4" id="KW-0442">Lipid degradation</keyword>
<evidence type="ECO:0000256" key="7">
    <source>
        <dbReference type="SAM" id="Phobius"/>
    </source>
</evidence>
<evidence type="ECO:0000256" key="3">
    <source>
        <dbReference type="ARBA" id="ARBA00022801"/>
    </source>
</evidence>
<dbReference type="InterPro" id="IPR029058">
    <property type="entry name" value="AB_hydrolase_fold"/>
</dbReference>
<evidence type="ECO:0000313" key="10">
    <source>
        <dbReference type="Proteomes" id="UP001146793"/>
    </source>
</evidence>
<dbReference type="InterPro" id="IPR006693">
    <property type="entry name" value="AB_hydrolase_lipase"/>
</dbReference>
<gene>
    <name evidence="9" type="ORF">M0812_04439</name>
</gene>